<proteinExistence type="predicted"/>
<sequence>MTRQFILASRGGDSSYNYIIVGGGTAGCPLAATLSRNYTVLLLERGGTPFANANVSFMENFLISLADVSPTSVSQMFVSTDGVFNSRARVLGGGADASVNGYVFHCQNLELVNESYPWIEDQIVFQPEVLLWQKALPDGLLEAGISPFNGFTYDHKYGTKVGGTILDIATLLPSFLPLPILRKSTFWCMLLFRKSSLIQQ</sequence>
<evidence type="ECO:0008006" key="6">
    <source>
        <dbReference type="Google" id="ProtNLM"/>
    </source>
</evidence>
<dbReference type="Gene3D" id="3.30.410.40">
    <property type="match status" value="1"/>
</dbReference>
<name>A0ABD3BLC2_9LAMI</name>
<evidence type="ECO:0000256" key="2">
    <source>
        <dbReference type="ARBA" id="ARBA00022630"/>
    </source>
</evidence>
<accession>A0ABD3BLC2</accession>
<dbReference type="EMBL" id="JAVIJP010000081">
    <property type="protein sequence ID" value="KAL3618246.1"/>
    <property type="molecule type" value="Genomic_DNA"/>
</dbReference>
<comment type="caution">
    <text evidence="4">The sequence shown here is derived from an EMBL/GenBank/DDBJ whole genome shotgun (WGS) entry which is preliminary data.</text>
</comment>
<dbReference type="Gene3D" id="3.50.50.60">
    <property type="entry name" value="FAD/NAD(P)-binding domain"/>
    <property type="match status" value="1"/>
</dbReference>
<dbReference type="PANTHER" id="PTHR45968">
    <property type="entry name" value="OSJNBA0019K04.7 PROTEIN"/>
    <property type="match status" value="1"/>
</dbReference>
<keyword evidence="3" id="KW-0274">FAD</keyword>
<dbReference type="SUPFAM" id="SSF51905">
    <property type="entry name" value="FAD/NAD(P)-binding domain"/>
    <property type="match status" value="1"/>
</dbReference>
<protein>
    <recommendedName>
        <fullName evidence="6">Glucose-methanol-choline oxidoreductase N-terminal domain-containing protein</fullName>
    </recommendedName>
</protein>
<dbReference type="InterPro" id="IPR051871">
    <property type="entry name" value="GMC_Oxidoreductase-Related"/>
</dbReference>
<comment type="cofactor">
    <cofactor evidence="1">
        <name>FAD</name>
        <dbReference type="ChEBI" id="CHEBI:57692"/>
    </cofactor>
</comment>
<evidence type="ECO:0000256" key="1">
    <source>
        <dbReference type="ARBA" id="ARBA00001974"/>
    </source>
</evidence>
<evidence type="ECO:0000313" key="4">
    <source>
        <dbReference type="EMBL" id="KAL3618246.1"/>
    </source>
</evidence>
<evidence type="ECO:0000256" key="3">
    <source>
        <dbReference type="ARBA" id="ARBA00022827"/>
    </source>
</evidence>
<keyword evidence="5" id="KW-1185">Reference proteome</keyword>
<organism evidence="4 5">
    <name type="scientific">Castilleja foliolosa</name>
    <dbReference type="NCBI Taxonomy" id="1961234"/>
    <lineage>
        <taxon>Eukaryota</taxon>
        <taxon>Viridiplantae</taxon>
        <taxon>Streptophyta</taxon>
        <taxon>Embryophyta</taxon>
        <taxon>Tracheophyta</taxon>
        <taxon>Spermatophyta</taxon>
        <taxon>Magnoliopsida</taxon>
        <taxon>eudicotyledons</taxon>
        <taxon>Gunneridae</taxon>
        <taxon>Pentapetalae</taxon>
        <taxon>asterids</taxon>
        <taxon>lamiids</taxon>
        <taxon>Lamiales</taxon>
        <taxon>Orobanchaceae</taxon>
        <taxon>Pedicularideae</taxon>
        <taxon>Castillejinae</taxon>
        <taxon>Castilleja</taxon>
    </lineage>
</organism>
<gene>
    <name evidence="4" type="ORF">CASFOL_038567</name>
</gene>
<dbReference type="PANTHER" id="PTHR45968:SF5">
    <property type="entry name" value="PROTEIN HOTHEAD"/>
    <property type="match status" value="1"/>
</dbReference>
<keyword evidence="2" id="KW-0285">Flavoprotein</keyword>
<reference evidence="5" key="1">
    <citation type="journal article" date="2024" name="IScience">
        <title>Strigolactones Initiate the Formation of Haustorium-like Structures in Castilleja.</title>
        <authorList>
            <person name="Buerger M."/>
            <person name="Peterson D."/>
            <person name="Chory J."/>
        </authorList>
    </citation>
    <scope>NUCLEOTIDE SEQUENCE [LARGE SCALE GENOMIC DNA]</scope>
</reference>
<dbReference type="Proteomes" id="UP001632038">
    <property type="component" value="Unassembled WGS sequence"/>
</dbReference>
<dbReference type="AlphaFoldDB" id="A0ABD3BLC2"/>
<dbReference type="PROSITE" id="PS51257">
    <property type="entry name" value="PROKAR_LIPOPROTEIN"/>
    <property type="match status" value="1"/>
</dbReference>
<dbReference type="InterPro" id="IPR036188">
    <property type="entry name" value="FAD/NAD-bd_sf"/>
</dbReference>
<evidence type="ECO:0000313" key="5">
    <source>
        <dbReference type="Proteomes" id="UP001632038"/>
    </source>
</evidence>